<feature type="transmembrane region" description="Helical" evidence="6">
    <location>
        <begin position="79"/>
        <end position="98"/>
    </location>
</feature>
<evidence type="ECO:0000256" key="1">
    <source>
        <dbReference type="ARBA" id="ARBA00004651"/>
    </source>
</evidence>
<dbReference type="PANTHER" id="PTHR30561">
    <property type="entry name" value="SMR FAMILY PROTON-DEPENDENT DRUG EFFLUX TRANSPORTER SUGE"/>
    <property type="match status" value="1"/>
</dbReference>
<dbReference type="PANTHER" id="PTHR30561:SF9">
    <property type="entry name" value="4-AMINO-4-DEOXY-L-ARABINOSE-PHOSPHOUNDECAPRENOL FLIPPASE SUBUNIT ARNF-RELATED"/>
    <property type="match status" value="1"/>
</dbReference>
<gene>
    <name evidence="7" type="ORF">ACFFIC_10555</name>
</gene>
<dbReference type="Gene3D" id="1.10.3730.20">
    <property type="match status" value="1"/>
</dbReference>
<feature type="transmembrane region" description="Helical" evidence="6">
    <location>
        <begin position="104"/>
        <end position="122"/>
    </location>
</feature>
<reference evidence="7 8" key="1">
    <citation type="submission" date="2024-09" db="EMBL/GenBank/DDBJ databases">
        <authorList>
            <person name="Sun Q."/>
            <person name="Mori K."/>
        </authorList>
    </citation>
    <scope>NUCLEOTIDE SEQUENCE [LARGE SCALE GENOMIC DNA]</scope>
    <source>
        <strain evidence="7 8">CCM 7468</strain>
    </source>
</reference>
<proteinExistence type="predicted"/>
<protein>
    <submittedName>
        <fullName evidence="7">EamA family transporter</fullName>
    </submittedName>
</protein>
<comment type="caution">
    <text evidence="7">The sequence shown here is derived from an EMBL/GenBank/DDBJ whole genome shotgun (WGS) entry which is preliminary data.</text>
</comment>
<comment type="subcellular location">
    <subcellularLocation>
        <location evidence="1">Cell membrane</location>
        <topology evidence="1">Multi-pass membrane protein</topology>
    </subcellularLocation>
</comment>
<dbReference type="SUPFAM" id="SSF103481">
    <property type="entry name" value="Multidrug resistance efflux transporter EmrE"/>
    <property type="match status" value="1"/>
</dbReference>
<evidence type="ECO:0000313" key="7">
    <source>
        <dbReference type="EMBL" id="MFC0385983.1"/>
    </source>
</evidence>
<sequence length="123" mass="12291">MSLQTLALILMSVLTSAAAQVLLKAGVSGARGGVEAGTNLPVALLDFLTRPAVLAGLALYGVGAVLWLGALSRTELSKAYPFVSLGFVLTALAGALLFGEAVGLVRASGIALIVAGVVLVAWS</sequence>
<keyword evidence="8" id="KW-1185">Reference proteome</keyword>
<organism evidence="7 8">
    <name type="scientific">Muricoccus vinaceus</name>
    <dbReference type="NCBI Taxonomy" id="424704"/>
    <lineage>
        <taxon>Bacteria</taxon>
        <taxon>Pseudomonadati</taxon>
        <taxon>Pseudomonadota</taxon>
        <taxon>Alphaproteobacteria</taxon>
        <taxon>Acetobacterales</taxon>
        <taxon>Roseomonadaceae</taxon>
        <taxon>Muricoccus</taxon>
    </lineage>
</organism>
<feature type="transmembrane region" description="Helical" evidence="6">
    <location>
        <begin position="52"/>
        <end position="72"/>
    </location>
</feature>
<keyword evidence="2" id="KW-1003">Cell membrane</keyword>
<evidence type="ECO:0000256" key="6">
    <source>
        <dbReference type="SAM" id="Phobius"/>
    </source>
</evidence>
<keyword evidence="3 6" id="KW-0812">Transmembrane</keyword>
<evidence type="ECO:0000256" key="5">
    <source>
        <dbReference type="ARBA" id="ARBA00023136"/>
    </source>
</evidence>
<dbReference type="EMBL" id="JBHLVZ010000020">
    <property type="protein sequence ID" value="MFC0385983.1"/>
    <property type="molecule type" value="Genomic_DNA"/>
</dbReference>
<evidence type="ECO:0000256" key="2">
    <source>
        <dbReference type="ARBA" id="ARBA00022475"/>
    </source>
</evidence>
<evidence type="ECO:0000256" key="3">
    <source>
        <dbReference type="ARBA" id="ARBA00022692"/>
    </source>
</evidence>
<keyword evidence="4 6" id="KW-1133">Transmembrane helix</keyword>
<accession>A0ABV6IQU9</accession>
<dbReference type="Proteomes" id="UP001589789">
    <property type="component" value="Unassembled WGS sequence"/>
</dbReference>
<evidence type="ECO:0000256" key="4">
    <source>
        <dbReference type="ARBA" id="ARBA00022989"/>
    </source>
</evidence>
<dbReference type="RefSeq" id="WP_377050126.1">
    <property type="nucleotide sequence ID" value="NZ_JBHLVZ010000020.1"/>
</dbReference>
<keyword evidence="5 6" id="KW-0472">Membrane</keyword>
<name>A0ABV6IQU9_9PROT</name>
<dbReference type="InterPro" id="IPR037185">
    <property type="entry name" value="EmrE-like"/>
</dbReference>
<evidence type="ECO:0000313" key="8">
    <source>
        <dbReference type="Proteomes" id="UP001589789"/>
    </source>
</evidence>
<dbReference type="InterPro" id="IPR000390">
    <property type="entry name" value="Small_drug/metabolite_transptr"/>
</dbReference>